<proteinExistence type="predicted"/>
<sequence>MTVTEKARETLNRLLEMFRTGDLPHAVARTVIRAKAGYERPSDRWSLGNRLLMYLAGTEDARGFKQWEEAGRHVKKGARAFYILAPCTKKKTVREREIDSDTGEEREVERERVVITGFRCVPVFRYEDTEGAPLPEVDYAPPEPPPLFDVAMRFVGDVKYKPFVGGYYGYFDPARREIVLNTHDARTFFHELAHAVHHQVKPGGLKPGQHADQEIVAEVVAAALCEMYGFKGYIWHGWEYIRHYAGQDGRKALKAVMGVLADVEKVLEVILEAATPEERGCAA</sequence>
<reference evidence="2 3" key="1">
    <citation type="submission" date="2018-10" db="EMBL/GenBank/DDBJ databases">
        <authorList>
            <person name="Grouzdev D.S."/>
            <person name="Krutkina M.S."/>
            <person name="Tourova T.P."/>
            <person name="Nazina T.N."/>
        </authorList>
    </citation>
    <scope>NUCLEOTIDE SEQUENCE [LARGE SCALE GENOMIC DNA]</scope>
    <source>
        <strain evidence="2 3">435</strain>
    </source>
</reference>
<dbReference type="OrthoDB" id="9803716at2"/>
<dbReference type="Pfam" id="PF08401">
    <property type="entry name" value="ArdcN"/>
    <property type="match status" value="1"/>
</dbReference>
<dbReference type="Proteomes" id="UP000271256">
    <property type="component" value="Unassembled WGS sequence"/>
</dbReference>
<dbReference type="AlphaFoldDB" id="A0A494X4C7"/>
<accession>A0A494X4C7</accession>
<protein>
    <submittedName>
        <fullName evidence="2">M48 family peptidase</fullName>
    </submittedName>
</protein>
<dbReference type="EMBL" id="RBWE01000001">
    <property type="protein sequence ID" value="RKO68025.1"/>
    <property type="molecule type" value="Genomic_DNA"/>
</dbReference>
<feature type="domain" description="N-terminal" evidence="1">
    <location>
        <begin position="46"/>
        <end position="115"/>
    </location>
</feature>
<dbReference type="InterPro" id="IPR013610">
    <property type="entry name" value="ArdC_N"/>
</dbReference>
<dbReference type="GO" id="GO:0003697">
    <property type="term" value="F:single-stranded DNA binding"/>
    <property type="evidence" value="ECO:0007669"/>
    <property type="project" value="InterPro"/>
</dbReference>
<name>A0A494X4C7_9FIRM</name>
<evidence type="ECO:0000259" key="1">
    <source>
        <dbReference type="Pfam" id="PF08401"/>
    </source>
</evidence>
<organism evidence="2 3">
    <name type="scientific">Desulfofundulus salinus</name>
    <dbReference type="NCBI Taxonomy" id="2419843"/>
    <lineage>
        <taxon>Bacteria</taxon>
        <taxon>Bacillati</taxon>
        <taxon>Bacillota</taxon>
        <taxon>Clostridia</taxon>
        <taxon>Eubacteriales</taxon>
        <taxon>Peptococcaceae</taxon>
        <taxon>Desulfofundulus</taxon>
    </lineage>
</organism>
<keyword evidence="3" id="KW-1185">Reference proteome</keyword>
<gene>
    <name evidence="2" type="ORF">D7024_01320</name>
</gene>
<comment type="caution">
    <text evidence="2">The sequence shown here is derived from an EMBL/GenBank/DDBJ whole genome shotgun (WGS) entry which is preliminary data.</text>
</comment>
<evidence type="ECO:0000313" key="2">
    <source>
        <dbReference type="EMBL" id="RKO68025.1"/>
    </source>
</evidence>
<evidence type="ECO:0000313" key="3">
    <source>
        <dbReference type="Proteomes" id="UP000271256"/>
    </source>
</evidence>